<dbReference type="PANTHER" id="PTHR41260:SF1">
    <property type="entry name" value="PROTEIN ECSC"/>
    <property type="match status" value="1"/>
</dbReference>
<dbReference type="InterPro" id="IPR024787">
    <property type="entry name" value="EcsC"/>
</dbReference>
<dbReference type="Pfam" id="PF12787">
    <property type="entry name" value="EcsC"/>
    <property type="match status" value="1"/>
</dbReference>
<dbReference type="EMBL" id="CP030117">
    <property type="protein sequence ID" value="AWX59273.1"/>
    <property type="molecule type" value="Genomic_DNA"/>
</dbReference>
<accession>A0A2Z4MS85</accession>
<dbReference type="AlphaFoldDB" id="A0A2Z4MS85"/>
<protein>
    <submittedName>
        <fullName evidence="1">EcsC family protein</fullName>
    </submittedName>
</protein>
<organism evidence="1 2">
    <name type="scientific">Brevibacillus brevis</name>
    <name type="common">Bacillus brevis</name>
    <dbReference type="NCBI Taxonomy" id="1393"/>
    <lineage>
        <taxon>Bacteria</taxon>
        <taxon>Bacillati</taxon>
        <taxon>Bacillota</taxon>
        <taxon>Bacilli</taxon>
        <taxon>Bacillales</taxon>
        <taxon>Paenibacillaceae</taxon>
        <taxon>Brevibacillus</taxon>
    </lineage>
</organism>
<proteinExistence type="predicted"/>
<name>A0A2Z4MS85_BREBE</name>
<evidence type="ECO:0000313" key="2">
    <source>
        <dbReference type="Proteomes" id="UP000036061"/>
    </source>
</evidence>
<dbReference type="PANTHER" id="PTHR41260">
    <property type="entry name" value="PROTEIN ECSC"/>
    <property type="match status" value="1"/>
</dbReference>
<reference evidence="1 2" key="1">
    <citation type="journal article" date="2015" name="Genome Announc.">
        <title>Draft Genome Sequence of Brevibacillus brevis DZQ7, a Plant Growth-Promoting Rhizobacterium with Broad-Spectrum Antimicrobial Activity.</title>
        <authorList>
            <person name="Hou Q."/>
            <person name="Wang C."/>
            <person name="Hou X."/>
            <person name="Xia Z."/>
            <person name="Ye J."/>
            <person name="Liu K."/>
            <person name="Liu H."/>
            <person name="Wang J."/>
            <person name="Guo H."/>
            <person name="Yu X."/>
            <person name="Yang Y."/>
            <person name="Du B."/>
            <person name="Ding Y."/>
        </authorList>
    </citation>
    <scope>NUCLEOTIDE SEQUENCE [LARGE SCALE GENOMIC DNA]</scope>
    <source>
        <strain evidence="1 2">DZQ7</strain>
    </source>
</reference>
<dbReference type="Proteomes" id="UP000036061">
    <property type="component" value="Chromosome"/>
</dbReference>
<gene>
    <name evidence="1" type="ORF">AB432_020205</name>
</gene>
<evidence type="ECO:0000313" key="1">
    <source>
        <dbReference type="EMBL" id="AWX59273.1"/>
    </source>
</evidence>
<sequence>MSEQPGRLLGLRESRETLVTALREVEAWEKDQNDLWFWEKLGRLPFVLLDRITPAFVQEKLGKAVDEMAAFLETGGTYLVQDEPIYKRFGKRLEGQGISVIGKAEIAAVPLTMMNDVAMELKDSRANFATVQGATTGFGGIFTLAIDIPLLMGTSLKVLQEMALAYGYRPEEKRERLFVVKCLQFASSDIVGKKAILAELSRFDDPNAQREVMAQLQGWREVVVTYTENFGWKKLFQMVPIAGILFGAYLNRSTVQDVAEAGMMLYRKRRILERLRESEKSEEITETTPQ</sequence>